<dbReference type="Proteomes" id="UP000005387">
    <property type="component" value="Unassembled WGS sequence"/>
</dbReference>
<dbReference type="Gene3D" id="3.40.50.880">
    <property type="match status" value="1"/>
</dbReference>
<sequence length="86" mass="9620">MRMAYVLFDQMTTLDFAGFYEAVTWVGILGAKERVSWDFCSNKEQVTDDRGLSINIQPQLVCPDLSGYDLIFIPGGQEGDHQSIGI</sequence>
<gene>
    <name evidence="1" type="ORF">PaecuDRAFT_2386</name>
</gene>
<protein>
    <submittedName>
        <fullName evidence="1">ThiJ/PfpI domain protein</fullName>
    </submittedName>
</protein>
<dbReference type="SUPFAM" id="SSF52317">
    <property type="entry name" value="Class I glutamine amidotransferase-like"/>
    <property type="match status" value="1"/>
</dbReference>
<proteinExistence type="predicted"/>
<keyword evidence="2" id="KW-1185">Reference proteome</keyword>
<dbReference type="InterPro" id="IPR029062">
    <property type="entry name" value="Class_I_gatase-like"/>
</dbReference>
<reference evidence="1 2" key="1">
    <citation type="submission" date="2010-07" db="EMBL/GenBank/DDBJ databases">
        <title>The draft genome of Paenibacillus curdlanolyticus YK9.</title>
        <authorList>
            <consortium name="US DOE Joint Genome Institute (JGI-PGF)"/>
            <person name="Lucas S."/>
            <person name="Copeland A."/>
            <person name="Lapidus A."/>
            <person name="Cheng J.-F."/>
            <person name="Bruce D."/>
            <person name="Goodwin L."/>
            <person name="Pitluck S."/>
            <person name="Land M.L."/>
            <person name="Hauser L."/>
            <person name="Chang Y.-J."/>
            <person name="Jeffries C."/>
            <person name="Anderson I.J."/>
            <person name="Johnson E."/>
            <person name="Loganathan U."/>
            <person name="Mulhopadhyay B."/>
            <person name="Kyrpides N."/>
            <person name="Woyke T.J."/>
        </authorList>
    </citation>
    <scope>NUCLEOTIDE SEQUENCE [LARGE SCALE GENOMIC DNA]</scope>
    <source>
        <strain evidence="1 2">YK9</strain>
    </source>
</reference>
<dbReference type="RefSeq" id="WP_006038380.1">
    <property type="nucleotide sequence ID" value="NZ_AEDD01000005.1"/>
</dbReference>
<accession>E0I9P9</accession>
<dbReference type="STRING" id="717606.PaecuDRAFT_2386"/>
<dbReference type="AlphaFoldDB" id="E0I9P9"/>
<name>E0I9P9_9BACL</name>
<evidence type="ECO:0000313" key="2">
    <source>
        <dbReference type="Proteomes" id="UP000005387"/>
    </source>
</evidence>
<dbReference type="eggNOG" id="COG0693">
    <property type="taxonomic scope" value="Bacteria"/>
</dbReference>
<organism evidence="1 2">
    <name type="scientific">Paenibacillus curdlanolyticus YK9</name>
    <dbReference type="NCBI Taxonomy" id="717606"/>
    <lineage>
        <taxon>Bacteria</taxon>
        <taxon>Bacillati</taxon>
        <taxon>Bacillota</taxon>
        <taxon>Bacilli</taxon>
        <taxon>Bacillales</taxon>
        <taxon>Paenibacillaceae</taxon>
        <taxon>Paenibacillus</taxon>
    </lineage>
</organism>
<evidence type="ECO:0000313" key="1">
    <source>
        <dbReference type="EMBL" id="EFM11133.1"/>
    </source>
</evidence>
<dbReference type="EMBL" id="AEDD01000005">
    <property type="protein sequence ID" value="EFM11133.1"/>
    <property type="molecule type" value="Genomic_DNA"/>
</dbReference>